<dbReference type="Proteomes" id="UP000315295">
    <property type="component" value="Unassembled WGS sequence"/>
</dbReference>
<organism evidence="3 4">
    <name type="scientific">Malus baccata</name>
    <name type="common">Siberian crab apple</name>
    <name type="synonym">Pyrus baccata</name>
    <dbReference type="NCBI Taxonomy" id="106549"/>
    <lineage>
        <taxon>Eukaryota</taxon>
        <taxon>Viridiplantae</taxon>
        <taxon>Streptophyta</taxon>
        <taxon>Embryophyta</taxon>
        <taxon>Tracheophyta</taxon>
        <taxon>Spermatophyta</taxon>
        <taxon>Magnoliopsida</taxon>
        <taxon>eudicotyledons</taxon>
        <taxon>Gunneridae</taxon>
        <taxon>Pentapetalae</taxon>
        <taxon>rosids</taxon>
        <taxon>fabids</taxon>
        <taxon>Rosales</taxon>
        <taxon>Rosaceae</taxon>
        <taxon>Amygdaloideae</taxon>
        <taxon>Maleae</taxon>
        <taxon>Malus</taxon>
    </lineage>
</organism>
<proteinExistence type="predicted"/>
<dbReference type="AlphaFoldDB" id="A0A540MKE6"/>
<dbReference type="EMBL" id="VIEB01000238">
    <property type="protein sequence ID" value="TQD99266.1"/>
    <property type="molecule type" value="Genomic_DNA"/>
</dbReference>
<feature type="domain" description="VAN3-binding protein-like auxin canalisation" evidence="2">
    <location>
        <begin position="25"/>
        <end position="82"/>
    </location>
</feature>
<evidence type="ECO:0000313" key="4">
    <source>
        <dbReference type="Proteomes" id="UP000315295"/>
    </source>
</evidence>
<evidence type="ECO:0000256" key="1">
    <source>
        <dbReference type="SAM" id="MobiDB-lite"/>
    </source>
</evidence>
<evidence type="ECO:0000259" key="2">
    <source>
        <dbReference type="Pfam" id="PF05703"/>
    </source>
</evidence>
<accession>A0A540MKE6</accession>
<feature type="compositionally biased region" description="Basic and acidic residues" evidence="1">
    <location>
        <begin position="11"/>
        <end position="25"/>
    </location>
</feature>
<protein>
    <recommendedName>
        <fullName evidence="2">VAN3-binding protein-like auxin canalisation domain-containing protein</fullName>
    </recommendedName>
</protein>
<dbReference type="InterPro" id="IPR008546">
    <property type="entry name" value="VAN3-bd-like_auxin_canal"/>
</dbReference>
<reference evidence="3 4" key="1">
    <citation type="journal article" date="2019" name="G3 (Bethesda)">
        <title>Sequencing of a Wild Apple (Malus baccata) Genome Unravels the Differences Between Cultivated and Wild Apple Species Regarding Disease Resistance and Cold Tolerance.</title>
        <authorList>
            <person name="Chen X."/>
        </authorList>
    </citation>
    <scope>NUCLEOTIDE SEQUENCE [LARGE SCALE GENOMIC DNA]</scope>
    <source>
        <strain evidence="4">cv. Shandingzi</strain>
        <tissue evidence="3">Leaves</tissue>
    </source>
</reference>
<keyword evidence="4" id="KW-1185">Reference proteome</keyword>
<feature type="region of interest" description="Disordered" evidence="1">
    <location>
        <begin position="52"/>
        <end position="96"/>
    </location>
</feature>
<gene>
    <name evidence="3" type="ORF">C1H46_015055</name>
</gene>
<evidence type="ECO:0000313" key="3">
    <source>
        <dbReference type="EMBL" id="TQD99266.1"/>
    </source>
</evidence>
<name>A0A540MKE6_MALBA</name>
<comment type="caution">
    <text evidence="3">The sequence shown here is derived from an EMBL/GenBank/DDBJ whole genome shotgun (WGS) entry which is preliminary data.</text>
</comment>
<feature type="region of interest" description="Disordered" evidence="1">
    <location>
        <begin position="1"/>
        <end position="29"/>
    </location>
</feature>
<dbReference type="Pfam" id="PF05703">
    <property type="entry name" value="Auxin_canalis"/>
    <property type="match status" value="1"/>
</dbReference>
<feature type="compositionally biased region" description="Low complexity" evidence="1">
    <location>
        <begin position="61"/>
        <end position="86"/>
    </location>
</feature>
<sequence>MEESLPMLTTRRTDQSPVNHRDHLPKSPRVPMEFLSRSWSASALEVSKALSQYQPAPLPPSSCMANSKSSNSSSSCTTTATTTTPSIPENIAGEAE</sequence>